<evidence type="ECO:0000313" key="2">
    <source>
        <dbReference type="Proteomes" id="UP000290819"/>
    </source>
</evidence>
<reference evidence="1 2" key="1">
    <citation type="submission" date="2017-03" db="EMBL/GenBank/DDBJ databases">
        <authorList>
            <person name="Safronova V.I."/>
            <person name="Sazanova A.L."/>
            <person name="Chirak E.R."/>
        </authorList>
    </citation>
    <scope>NUCLEOTIDE SEQUENCE [LARGE SCALE GENOMIC DNA]</scope>
    <source>
        <strain evidence="1 2">Opo-243</strain>
    </source>
</reference>
<accession>A0A4Q1VRV2</accession>
<dbReference type="Pfam" id="PF08682">
    <property type="entry name" value="DUF1780"/>
    <property type="match status" value="1"/>
</dbReference>
<dbReference type="AlphaFoldDB" id="A0A4Q1VRV2"/>
<dbReference type="EMBL" id="MZXW01000004">
    <property type="protein sequence ID" value="RXT54150.1"/>
    <property type="molecule type" value="Genomic_DNA"/>
</dbReference>
<dbReference type="Gene3D" id="3.40.1540.10">
    <property type="entry name" value="Protein of unknown function DUF1780, putative endonuclease"/>
    <property type="match status" value="1"/>
</dbReference>
<dbReference type="InterPro" id="IPR014796">
    <property type="entry name" value="DUF1780"/>
</dbReference>
<name>A0A4Q1VRV2_9BRAD</name>
<proteinExistence type="predicted"/>
<organism evidence="1 2">
    <name type="scientific">Bradyrhizobium betae</name>
    <dbReference type="NCBI Taxonomy" id="244734"/>
    <lineage>
        <taxon>Bacteria</taxon>
        <taxon>Pseudomonadati</taxon>
        <taxon>Pseudomonadota</taxon>
        <taxon>Alphaproteobacteria</taxon>
        <taxon>Hyphomicrobiales</taxon>
        <taxon>Nitrobacteraceae</taxon>
        <taxon>Bradyrhizobium</taxon>
    </lineage>
</organism>
<comment type="caution">
    <text evidence="1">The sequence shown here is derived from an EMBL/GenBank/DDBJ whole genome shotgun (WGS) entry which is preliminary data.</text>
</comment>
<dbReference type="SUPFAM" id="SSF52980">
    <property type="entry name" value="Restriction endonuclease-like"/>
    <property type="match status" value="1"/>
</dbReference>
<protein>
    <recommendedName>
        <fullName evidence="3">DUF1780 domain-containing protein</fullName>
    </recommendedName>
</protein>
<evidence type="ECO:0000313" key="1">
    <source>
        <dbReference type="EMBL" id="RXT54150.1"/>
    </source>
</evidence>
<dbReference type="Proteomes" id="UP000290819">
    <property type="component" value="Unassembled WGS sequence"/>
</dbReference>
<keyword evidence="2" id="KW-1185">Reference proteome</keyword>
<sequence length="215" mass="24406">MAFSDNAFLAKLREHADRARRLFSNPQKPERERMVVRAFLRCIGETFEDGEIFASRDEPIDVRFRATDFQIMDIVGDNKRGLAWRRRQDRYRNAQHIADVLEPYTPSQPMSFDDAAQLVVDRLSAKAARYGAAACASLDALVYIDLHNRHLWPLEPTDHGRAIAMLQTQGWRSVSMLFVPYGVVLLAAPAAPVVIRTRAGRVLNEWPGLDGLFDP</sequence>
<dbReference type="InterPro" id="IPR011335">
    <property type="entry name" value="Restrct_endonuc-II-like"/>
</dbReference>
<dbReference type="RefSeq" id="WP_164987712.1">
    <property type="nucleotide sequence ID" value="NZ_MZXW01000004.1"/>
</dbReference>
<dbReference type="InterPro" id="IPR037074">
    <property type="entry name" value="DUF1780_sf"/>
</dbReference>
<evidence type="ECO:0008006" key="3">
    <source>
        <dbReference type="Google" id="ProtNLM"/>
    </source>
</evidence>
<gene>
    <name evidence="1" type="ORF">B5V03_01465</name>
</gene>